<dbReference type="AlphaFoldDB" id="A0A512BVN2"/>
<dbReference type="Proteomes" id="UP000321085">
    <property type="component" value="Unassembled WGS sequence"/>
</dbReference>
<gene>
    <name evidence="2" type="ORF">MAE02_37150</name>
</gene>
<feature type="transmembrane region" description="Helical" evidence="1">
    <location>
        <begin position="12"/>
        <end position="35"/>
    </location>
</feature>
<feature type="transmembrane region" description="Helical" evidence="1">
    <location>
        <begin position="75"/>
        <end position="92"/>
    </location>
</feature>
<feature type="transmembrane region" description="Helical" evidence="1">
    <location>
        <begin position="41"/>
        <end position="63"/>
    </location>
</feature>
<dbReference type="PANTHER" id="PTHR15887">
    <property type="entry name" value="TRANSMEMBRANE PROTEIN 69"/>
    <property type="match status" value="1"/>
</dbReference>
<name>A0A512BVN2_9HYPH</name>
<keyword evidence="1" id="KW-0472">Membrane</keyword>
<dbReference type="Pfam" id="PF11911">
    <property type="entry name" value="DUF3429"/>
    <property type="match status" value="1"/>
</dbReference>
<keyword evidence="3" id="KW-1185">Reference proteome</keyword>
<proteinExistence type="predicted"/>
<dbReference type="PANTHER" id="PTHR15887:SF1">
    <property type="entry name" value="TRANSMEMBRANE PROTEIN 69"/>
    <property type="match status" value="1"/>
</dbReference>
<dbReference type="OrthoDB" id="5297436at2"/>
<evidence type="ECO:0000313" key="3">
    <source>
        <dbReference type="Proteomes" id="UP000321085"/>
    </source>
</evidence>
<feature type="transmembrane region" description="Helical" evidence="1">
    <location>
        <begin position="127"/>
        <end position="145"/>
    </location>
</feature>
<dbReference type="EMBL" id="BJYU01000053">
    <property type="protein sequence ID" value="GEO16019.1"/>
    <property type="molecule type" value="Genomic_DNA"/>
</dbReference>
<protein>
    <recommendedName>
        <fullName evidence="4">DUF3429 domain-containing protein</fullName>
    </recommendedName>
</protein>
<organism evidence="2 3">
    <name type="scientific">Microvirga aerophila</name>
    <dbReference type="NCBI Taxonomy" id="670291"/>
    <lineage>
        <taxon>Bacteria</taxon>
        <taxon>Pseudomonadati</taxon>
        <taxon>Pseudomonadota</taxon>
        <taxon>Alphaproteobacteria</taxon>
        <taxon>Hyphomicrobiales</taxon>
        <taxon>Methylobacteriaceae</taxon>
        <taxon>Microvirga</taxon>
    </lineage>
</organism>
<keyword evidence="1" id="KW-1133">Transmembrane helix</keyword>
<reference evidence="2 3" key="1">
    <citation type="submission" date="2019-07" db="EMBL/GenBank/DDBJ databases">
        <title>Whole genome shotgun sequence of Microvirga aerophila NBRC 106136.</title>
        <authorList>
            <person name="Hosoyama A."/>
            <person name="Uohara A."/>
            <person name="Ohji S."/>
            <person name="Ichikawa N."/>
        </authorList>
    </citation>
    <scope>NUCLEOTIDE SEQUENCE [LARGE SCALE GENOMIC DNA]</scope>
    <source>
        <strain evidence="2 3">NBRC 106136</strain>
    </source>
</reference>
<evidence type="ECO:0000256" key="1">
    <source>
        <dbReference type="SAM" id="Phobius"/>
    </source>
</evidence>
<dbReference type="RefSeq" id="WP_114187863.1">
    <property type="nucleotide sequence ID" value="NZ_BJYU01000053.1"/>
</dbReference>
<accession>A0A512BVN2</accession>
<sequence>MPTDTIPRPALFLGWAGVVPFALFAVGSVLDIHLWSWDPTMALRAYGTCILSFMGGAQWGLLLPREGGRAPYLRYLFSVLPALLAFLCLLIPSTPGMIGLVVGFLALLAYDLSTVRQGLAPRWYASLRVQLTLAVVALLGITVLARL</sequence>
<comment type="caution">
    <text evidence="2">The sequence shown here is derived from an EMBL/GenBank/DDBJ whole genome shotgun (WGS) entry which is preliminary data.</text>
</comment>
<evidence type="ECO:0008006" key="4">
    <source>
        <dbReference type="Google" id="ProtNLM"/>
    </source>
</evidence>
<dbReference type="InterPro" id="IPR021836">
    <property type="entry name" value="DUF3429"/>
</dbReference>
<keyword evidence="1" id="KW-0812">Transmembrane</keyword>
<evidence type="ECO:0000313" key="2">
    <source>
        <dbReference type="EMBL" id="GEO16019.1"/>
    </source>
</evidence>